<comment type="similarity">
    <text evidence="1">Belongs to the sulfatase family.</text>
</comment>
<dbReference type="InterPro" id="IPR050738">
    <property type="entry name" value="Sulfatase"/>
</dbReference>
<dbReference type="InterPro" id="IPR017850">
    <property type="entry name" value="Alkaline_phosphatase_core_sf"/>
</dbReference>
<accession>A0A7S4B0R3</accession>
<gene>
    <name evidence="7" type="ORF">PCAR00345_LOCUS2681</name>
</gene>
<reference evidence="7" key="1">
    <citation type="submission" date="2021-01" db="EMBL/GenBank/DDBJ databases">
        <authorList>
            <person name="Corre E."/>
            <person name="Pelletier E."/>
            <person name="Niang G."/>
            <person name="Scheremetjew M."/>
            <person name="Finn R."/>
            <person name="Kale V."/>
            <person name="Holt S."/>
            <person name="Cochrane G."/>
            <person name="Meng A."/>
            <person name="Brown T."/>
            <person name="Cohen L."/>
        </authorList>
    </citation>
    <scope>NUCLEOTIDE SEQUENCE</scope>
    <source>
        <strain evidence="7">CCMP645</strain>
    </source>
</reference>
<organism evidence="7">
    <name type="scientific">Chrysotila carterae</name>
    <name type="common">Marine alga</name>
    <name type="synonym">Syracosphaera carterae</name>
    <dbReference type="NCBI Taxonomy" id="13221"/>
    <lineage>
        <taxon>Eukaryota</taxon>
        <taxon>Haptista</taxon>
        <taxon>Haptophyta</taxon>
        <taxon>Prymnesiophyceae</taxon>
        <taxon>Isochrysidales</taxon>
        <taxon>Isochrysidaceae</taxon>
        <taxon>Chrysotila</taxon>
    </lineage>
</organism>
<evidence type="ECO:0000256" key="1">
    <source>
        <dbReference type="ARBA" id="ARBA00008779"/>
    </source>
</evidence>
<dbReference type="Gene3D" id="3.40.720.10">
    <property type="entry name" value="Alkaline Phosphatase, subunit A"/>
    <property type="match status" value="1"/>
</dbReference>
<protein>
    <recommendedName>
        <fullName evidence="6">Sulfatase N-terminal domain-containing protein</fullName>
    </recommendedName>
</protein>
<dbReference type="SUPFAM" id="SSF53649">
    <property type="entry name" value="Alkaline phosphatase-like"/>
    <property type="match status" value="1"/>
</dbReference>
<dbReference type="PROSITE" id="PS00523">
    <property type="entry name" value="SULFATASE_1"/>
    <property type="match status" value="1"/>
</dbReference>
<evidence type="ECO:0000259" key="6">
    <source>
        <dbReference type="Pfam" id="PF00884"/>
    </source>
</evidence>
<evidence type="ECO:0000313" key="7">
    <source>
        <dbReference type="EMBL" id="CAE0750096.1"/>
    </source>
</evidence>
<evidence type="ECO:0000256" key="4">
    <source>
        <dbReference type="ARBA" id="ARBA00022837"/>
    </source>
</evidence>
<dbReference type="PROSITE" id="PS00149">
    <property type="entry name" value="SULFATASE_2"/>
    <property type="match status" value="1"/>
</dbReference>
<dbReference type="GO" id="GO:0004065">
    <property type="term" value="F:arylsulfatase activity"/>
    <property type="evidence" value="ECO:0007669"/>
    <property type="project" value="TreeGrafter"/>
</dbReference>
<evidence type="ECO:0000256" key="2">
    <source>
        <dbReference type="ARBA" id="ARBA00022723"/>
    </source>
</evidence>
<dbReference type="PANTHER" id="PTHR42693">
    <property type="entry name" value="ARYLSULFATASE FAMILY MEMBER"/>
    <property type="match status" value="1"/>
</dbReference>
<keyword evidence="2" id="KW-0479">Metal-binding</keyword>
<keyword evidence="4" id="KW-0106">Calcium</keyword>
<keyword evidence="3" id="KW-0378">Hydrolase</keyword>
<feature type="compositionally biased region" description="Polar residues" evidence="5">
    <location>
        <begin position="574"/>
        <end position="584"/>
    </location>
</feature>
<dbReference type="AlphaFoldDB" id="A0A7S4B0R3"/>
<dbReference type="InterPro" id="IPR000917">
    <property type="entry name" value="Sulfatase_N"/>
</dbReference>
<dbReference type="GO" id="GO:0046872">
    <property type="term" value="F:metal ion binding"/>
    <property type="evidence" value="ECO:0007669"/>
    <property type="project" value="UniProtKB-KW"/>
</dbReference>
<evidence type="ECO:0000256" key="3">
    <source>
        <dbReference type="ARBA" id="ARBA00022801"/>
    </source>
</evidence>
<proteinExistence type="inferred from homology"/>
<dbReference type="PANTHER" id="PTHR42693:SF33">
    <property type="entry name" value="ARYLSULFATASE"/>
    <property type="match status" value="1"/>
</dbReference>
<sequence>MTKLTPHIDSIGARGGGRTFLDAHTSSPLCTPSRLAMLTGRYASCAYANAAAGVSSSAGTSIASTASSSTGAFVSGGVGASEAGKGFDGGKSGGGAHASVARRMVRQMGLNGTMTFSPEVPSLDFNLELSPSRSSADEGGAPLTMGHVLREHGYATGFVGKWHLGHPRSSISTEERRRVQRASASAWKQVRESVLQEYKAVQALVRRAGFDYAERIYVNNLYPEQHVLPSAMLHHNVEWIAEGAAKFIATPRGVPFMLFVSWTLPHNPDASESINADPRYTPGGMWACNRSVILAQRAAVRKAANASSPQPRYGHKHYPLALAWLDAGMGTVLHALRDANVVENTLTVFTSDHQAFDKRHCYTGGSQIPLLMSWPSRWAGGDSISELASHLDLAPTFYDAADVPPWERSLFISDDAATRSASGAGARSQTVTSSEAPPLPGLSLATLLLRSRSGSNSSGGHTHLFCEVGQSRAVFTQRYRLIYSPQIKPIAKGGSTDTRHNYQAHRHHPAYWRPLQLYDLVEDPNEQRNLLEQDMLAVSAELSRLRSLLWNHLRGSNSSCDVAALPGVTVVPPSASTQPSNSSPAAARAGAVPEPKPLHEPLGRSSPASQ</sequence>
<dbReference type="Pfam" id="PF00884">
    <property type="entry name" value="Sulfatase"/>
    <property type="match status" value="1"/>
</dbReference>
<name>A0A7S4B0R3_CHRCT</name>
<feature type="region of interest" description="Disordered" evidence="5">
    <location>
        <begin position="572"/>
        <end position="610"/>
    </location>
</feature>
<dbReference type="EMBL" id="HBIZ01004758">
    <property type="protein sequence ID" value="CAE0750096.1"/>
    <property type="molecule type" value="Transcribed_RNA"/>
</dbReference>
<feature type="domain" description="Sulfatase N-terminal" evidence="6">
    <location>
        <begin position="139"/>
        <end position="403"/>
    </location>
</feature>
<evidence type="ECO:0000256" key="5">
    <source>
        <dbReference type="SAM" id="MobiDB-lite"/>
    </source>
</evidence>
<dbReference type="InterPro" id="IPR024607">
    <property type="entry name" value="Sulfatase_CS"/>
</dbReference>